<name>C1FHJ4_MICCC</name>
<dbReference type="InterPro" id="IPR036855">
    <property type="entry name" value="Znf_CCCH_sf"/>
</dbReference>
<evidence type="ECO:0000256" key="5">
    <source>
        <dbReference type="SAM" id="MobiDB-lite"/>
    </source>
</evidence>
<feature type="domain" description="C3H1-type" evidence="6">
    <location>
        <begin position="215"/>
        <end position="242"/>
    </location>
</feature>
<dbReference type="GO" id="GO:0003676">
    <property type="term" value="F:nucleic acid binding"/>
    <property type="evidence" value="ECO:0007669"/>
    <property type="project" value="InterPro"/>
</dbReference>
<protein>
    <recommendedName>
        <fullName evidence="10">C3H1-type domain-containing protein</fullName>
    </recommendedName>
</protein>
<dbReference type="PROSITE" id="PS50103">
    <property type="entry name" value="ZF_C3H1"/>
    <property type="match status" value="1"/>
</dbReference>
<dbReference type="EMBL" id="CP001576">
    <property type="protein sequence ID" value="ACO70111.1"/>
    <property type="molecule type" value="Genomic_DNA"/>
</dbReference>
<keyword evidence="9" id="KW-1185">Reference proteome</keyword>
<dbReference type="InterPro" id="IPR001878">
    <property type="entry name" value="Znf_CCHC"/>
</dbReference>
<feature type="region of interest" description="Disordered" evidence="5">
    <location>
        <begin position="128"/>
        <end position="191"/>
    </location>
</feature>
<dbReference type="Proteomes" id="UP000002009">
    <property type="component" value="Chromosome 10"/>
</dbReference>
<evidence type="ECO:0000259" key="6">
    <source>
        <dbReference type="PROSITE" id="PS50103"/>
    </source>
</evidence>
<keyword evidence="3 4" id="KW-0862">Zinc</keyword>
<dbReference type="GO" id="GO:0008270">
    <property type="term" value="F:zinc ion binding"/>
    <property type="evidence" value="ECO:0007669"/>
    <property type="project" value="UniProtKB-KW"/>
</dbReference>
<evidence type="ECO:0000256" key="3">
    <source>
        <dbReference type="ARBA" id="ARBA00022833"/>
    </source>
</evidence>
<feature type="compositionally biased region" description="Basic and acidic residues" evidence="5">
    <location>
        <begin position="160"/>
        <end position="178"/>
    </location>
</feature>
<evidence type="ECO:0000259" key="7">
    <source>
        <dbReference type="PROSITE" id="PS50158"/>
    </source>
</evidence>
<evidence type="ECO:0008006" key="10">
    <source>
        <dbReference type="Google" id="ProtNLM"/>
    </source>
</evidence>
<dbReference type="OrthoDB" id="411372at2759"/>
<feature type="zinc finger region" description="C3H1-type" evidence="4">
    <location>
        <begin position="215"/>
        <end position="242"/>
    </location>
</feature>
<reference evidence="8 9" key="1">
    <citation type="journal article" date="2009" name="Science">
        <title>Green evolution and dynamic adaptations revealed by genomes of the marine picoeukaryotes Micromonas.</title>
        <authorList>
            <person name="Worden A.Z."/>
            <person name="Lee J.H."/>
            <person name="Mock T."/>
            <person name="Rouze P."/>
            <person name="Simmons M.P."/>
            <person name="Aerts A.L."/>
            <person name="Allen A.E."/>
            <person name="Cuvelier M.L."/>
            <person name="Derelle E."/>
            <person name="Everett M.V."/>
            <person name="Foulon E."/>
            <person name="Grimwood J."/>
            <person name="Gundlach H."/>
            <person name="Henrissat B."/>
            <person name="Napoli C."/>
            <person name="McDonald S.M."/>
            <person name="Parker M.S."/>
            <person name="Rombauts S."/>
            <person name="Salamov A."/>
            <person name="Von Dassow P."/>
            <person name="Badger J.H."/>
            <person name="Coutinho P.M."/>
            <person name="Demir E."/>
            <person name="Dubchak I."/>
            <person name="Gentemann C."/>
            <person name="Eikrem W."/>
            <person name="Gready J.E."/>
            <person name="John U."/>
            <person name="Lanier W."/>
            <person name="Lindquist E.A."/>
            <person name="Lucas S."/>
            <person name="Mayer K.F."/>
            <person name="Moreau H."/>
            <person name="Not F."/>
            <person name="Otillar R."/>
            <person name="Panaud O."/>
            <person name="Pangilinan J."/>
            <person name="Paulsen I."/>
            <person name="Piegu B."/>
            <person name="Poliakov A."/>
            <person name="Robbens S."/>
            <person name="Schmutz J."/>
            <person name="Toulza E."/>
            <person name="Wyss T."/>
            <person name="Zelensky A."/>
            <person name="Zhou K."/>
            <person name="Armbrust E.V."/>
            <person name="Bhattacharya D."/>
            <person name="Goodenough U.W."/>
            <person name="Van de Peer Y."/>
            <person name="Grigoriev I.V."/>
        </authorList>
    </citation>
    <scope>NUCLEOTIDE SEQUENCE [LARGE SCALE GENOMIC DNA]</scope>
    <source>
        <strain evidence="9">RCC299 / NOUM17</strain>
    </source>
</reference>
<dbReference type="RefSeq" id="XP_002508853.1">
    <property type="nucleotide sequence ID" value="XM_002508807.1"/>
</dbReference>
<dbReference type="AlphaFoldDB" id="C1FHJ4"/>
<dbReference type="KEGG" id="mis:MICPUN_62104"/>
<dbReference type="Gene3D" id="4.10.1000.10">
    <property type="entry name" value="Zinc finger, CCCH-type"/>
    <property type="match status" value="1"/>
</dbReference>
<gene>
    <name evidence="8" type="ORF">MICPUN_62104</name>
</gene>
<accession>C1FHJ4</accession>
<evidence type="ECO:0000256" key="4">
    <source>
        <dbReference type="PROSITE-ProRule" id="PRU00723"/>
    </source>
</evidence>
<keyword evidence="2 4" id="KW-0863">Zinc-finger</keyword>
<dbReference type="GeneID" id="8246851"/>
<proteinExistence type="predicted"/>
<keyword evidence="1 4" id="KW-0479">Metal-binding</keyword>
<feature type="compositionally biased region" description="Acidic residues" evidence="5">
    <location>
        <begin position="149"/>
        <end position="159"/>
    </location>
</feature>
<dbReference type="Pfam" id="PF00642">
    <property type="entry name" value="zf-CCCH"/>
    <property type="match status" value="1"/>
</dbReference>
<feature type="region of interest" description="Disordered" evidence="5">
    <location>
        <begin position="68"/>
        <end position="102"/>
    </location>
</feature>
<dbReference type="PROSITE" id="PS50158">
    <property type="entry name" value="ZF_CCHC"/>
    <property type="match status" value="1"/>
</dbReference>
<evidence type="ECO:0000256" key="2">
    <source>
        <dbReference type="ARBA" id="ARBA00022771"/>
    </source>
</evidence>
<evidence type="ECO:0000256" key="1">
    <source>
        <dbReference type="ARBA" id="ARBA00022723"/>
    </source>
</evidence>
<feature type="compositionally biased region" description="Basic and acidic residues" evidence="5">
    <location>
        <begin position="69"/>
        <end position="87"/>
    </location>
</feature>
<feature type="compositionally biased region" description="Acidic residues" evidence="5">
    <location>
        <begin position="131"/>
        <end position="141"/>
    </location>
</feature>
<dbReference type="SUPFAM" id="SSF57756">
    <property type="entry name" value="Retrovirus zinc finger-like domains"/>
    <property type="match status" value="1"/>
</dbReference>
<evidence type="ECO:0000313" key="9">
    <source>
        <dbReference type="Proteomes" id="UP000002009"/>
    </source>
</evidence>
<dbReference type="SUPFAM" id="SSF90229">
    <property type="entry name" value="CCCH zinc finger"/>
    <property type="match status" value="1"/>
</dbReference>
<feature type="domain" description="CCHC-type" evidence="7">
    <location>
        <begin position="7"/>
        <end position="22"/>
    </location>
</feature>
<evidence type="ECO:0000313" key="8">
    <source>
        <dbReference type="EMBL" id="ACO70111.1"/>
    </source>
</evidence>
<sequence>MTSRQICMTCGTRGHGASQCPERTRLHREHVLGTSEMPDVTAGALRRGPGGLQVLSYAKDHTSALFQQAKEREERLREERASRRDQEAPPNANSQPAKSGMSMVRLVKRKGVGVAEPGKKAKLQVVLEDQFKDDEDDEEEGLGGLLGDYDSDDDAEEEEPAKQQQKEDKEEKKDDKPKVKLPAPSELGVLDLPDWTDEVHLGKVEEQKVSAKPVSKARAVCNDFLRGRCDRGKRCKFSHDVS</sequence>
<dbReference type="InParanoid" id="C1FHJ4"/>
<dbReference type="InterPro" id="IPR000571">
    <property type="entry name" value="Znf_CCCH"/>
</dbReference>
<dbReference type="InterPro" id="IPR036875">
    <property type="entry name" value="Znf_CCHC_sf"/>
</dbReference>
<dbReference type="SMART" id="SM00356">
    <property type="entry name" value="ZnF_C3H1"/>
    <property type="match status" value="1"/>
</dbReference>
<organism evidence="8 9">
    <name type="scientific">Micromonas commoda (strain RCC299 / NOUM17 / CCMP2709)</name>
    <name type="common">Picoplanktonic green alga</name>
    <dbReference type="NCBI Taxonomy" id="296587"/>
    <lineage>
        <taxon>Eukaryota</taxon>
        <taxon>Viridiplantae</taxon>
        <taxon>Chlorophyta</taxon>
        <taxon>Mamiellophyceae</taxon>
        <taxon>Mamiellales</taxon>
        <taxon>Mamiellaceae</taxon>
        <taxon>Micromonas</taxon>
    </lineage>
</organism>